<dbReference type="RefSeq" id="WP_277833649.1">
    <property type="nucleotide sequence ID" value="NZ_JARQZE010000008.1"/>
</dbReference>
<dbReference type="Gene3D" id="3.30.750.24">
    <property type="entry name" value="STAS domain"/>
    <property type="match status" value="1"/>
</dbReference>
<evidence type="ECO:0000313" key="2">
    <source>
        <dbReference type="EMBL" id="MFD1263564.1"/>
    </source>
</evidence>
<keyword evidence="3" id="KW-1185">Reference proteome</keyword>
<name>A0ABW3WCF1_9RHOO</name>
<protein>
    <submittedName>
        <fullName evidence="2">Lipid asymmetry maintenance protein MlaB</fullName>
    </submittedName>
</protein>
<dbReference type="InterPro" id="IPR036513">
    <property type="entry name" value="STAS_dom_sf"/>
</dbReference>
<dbReference type="InterPro" id="IPR002645">
    <property type="entry name" value="STAS_dom"/>
</dbReference>
<comment type="caution">
    <text evidence="2">The sequence shown here is derived from an EMBL/GenBank/DDBJ whole genome shotgun (WGS) entry which is preliminary data.</text>
</comment>
<accession>A0ABW3WCF1</accession>
<feature type="domain" description="STAS" evidence="1">
    <location>
        <begin position="1"/>
        <end position="91"/>
    </location>
</feature>
<dbReference type="CDD" id="cd07043">
    <property type="entry name" value="STAS_anti-anti-sigma_factors"/>
    <property type="match status" value="1"/>
</dbReference>
<dbReference type="InterPro" id="IPR058548">
    <property type="entry name" value="MlaB-like_STAS"/>
</dbReference>
<sequence>MRVFAPVGELTMQSAPAQLEEGRRLAAAGDLVVDFSAVTAADSSALALLLEWMRFARAEGYALSVRGLPAGLASLSRLYDIDALLPVEGGA</sequence>
<gene>
    <name evidence="2" type="ORF">ACFQ4M_08190</name>
</gene>
<reference evidence="3" key="1">
    <citation type="journal article" date="2019" name="Int. J. Syst. Evol. Microbiol.">
        <title>The Global Catalogue of Microorganisms (GCM) 10K type strain sequencing project: providing services to taxonomists for standard genome sequencing and annotation.</title>
        <authorList>
            <consortium name="The Broad Institute Genomics Platform"/>
            <consortium name="The Broad Institute Genome Sequencing Center for Infectious Disease"/>
            <person name="Wu L."/>
            <person name="Ma J."/>
        </authorList>
    </citation>
    <scope>NUCLEOTIDE SEQUENCE [LARGE SCALE GENOMIC DNA]</scope>
    <source>
        <strain evidence="3">CCUG 48884</strain>
    </source>
</reference>
<dbReference type="Pfam" id="PF13466">
    <property type="entry name" value="STAS_2"/>
    <property type="match status" value="1"/>
</dbReference>
<dbReference type="SUPFAM" id="SSF52091">
    <property type="entry name" value="SpoIIaa-like"/>
    <property type="match status" value="1"/>
</dbReference>
<evidence type="ECO:0000313" key="3">
    <source>
        <dbReference type="Proteomes" id="UP001597158"/>
    </source>
</evidence>
<organism evidence="2 3">
    <name type="scientific">Thauera mechernichensis</name>
    <dbReference type="NCBI Taxonomy" id="82788"/>
    <lineage>
        <taxon>Bacteria</taxon>
        <taxon>Pseudomonadati</taxon>
        <taxon>Pseudomonadota</taxon>
        <taxon>Betaproteobacteria</taxon>
        <taxon>Rhodocyclales</taxon>
        <taxon>Zoogloeaceae</taxon>
        <taxon>Thauera</taxon>
    </lineage>
</organism>
<evidence type="ECO:0000259" key="1">
    <source>
        <dbReference type="PROSITE" id="PS50801"/>
    </source>
</evidence>
<dbReference type="EMBL" id="JBHTMC010000014">
    <property type="protein sequence ID" value="MFD1263564.1"/>
    <property type="molecule type" value="Genomic_DNA"/>
</dbReference>
<proteinExistence type="predicted"/>
<dbReference type="Proteomes" id="UP001597158">
    <property type="component" value="Unassembled WGS sequence"/>
</dbReference>
<dbReference type="PROSITE" id="PS50801">
    <property type="entry name" value="STAS"/>
    <property type="match status" value="1"/>
</dbReference>